<comment type="subunit">
    <text evidence="1">Monomer in both c-di-GMP-bound and free forms.</text>
</comment>
<dbReference type="InterPro" id="IPR027021">
    <property type="entry name" value="C-di-GMP_BP_PA4608"/>
</dbReference>
<keyword evidence="1" id="KW-0547">Nucleotide-binding</keyword>
<dbReference type="RefSeq" id="WP_309201793.1">
    <property type="nucleotide sequence ID" value="NZ_CP133548.1"/>
</dbReference>
<evidence type="ECO:0000259" key="2">
    <source>
        <dbReference type="Pfam" id="PF07238"/>
    </source>
</evidence>
<name>A0AA51X619_9GAMM</name>
<dbReference type="PIRSF" id="PIRSF028141">
    <property type="entry name" value="C-di-GMP_BP_PA4608"/>
    <property type="match status" value="1"/>
</dbReference>
<reference evidence="3 4" key="1">
    <citation type="submission" date="2023-08" db="EMBL/GenBank/DDBJ databases">
        <title>Pleionea litopenaei sp. nov., isolated from stomach of juvenile Litopenaeus vannamei.</title>
        <authorList>
            <person name="Rho A.M."/>
            <person name="Hwang C.Y."/>
        </authorList>
    </citation>
    <scope>NUCLEOTIDE SEQUENCE [LARGE SCALE GENOMIC DNA]</scope>
    <source>
        <strain evidence="3 4">HL-JVS1</strain>
    </source>
</reference>
<organism evidence="3 4">
    <name type="scientific">Pleionea litopenaei</name>
    <dbReference type="NCBI Taxonomy" id="3070815"/>
    <lineage>
        <taxon>Bacteria</taxon>
        <taxon>Pseudomonadati</taxon>
        <taxon>Pseudomonadota</taxon>
        <taxon>Gammaproteobacteria</taxon>
        <taxon>Oceanospirillales</taxon>
        <taxon>Pleioneaceae</taxon>
        <taxon>Pleionea</taxon>
    </lineage>
</organism>
<dbReference type="Gene3D" id="2.40.10.220">
    <property type="entry name" value="predicted glycosyltransferase like domains"/>
    <property type="match status" value="1"/>
</dbReference>
<gene>
    <name evidence="3" type="ORF">Q9312_15610</name>
</gene>
<accession>A0AA51X619</accession>
<feature type="domain" description="PilZ" evidence="2">
    <location>
        <begin position="6"/>
        <end position="103"/>
    </location>
</feature>
<dbReference type="Pfam" id="PF07238">
    <property type="entry name" value="PilZ"/>
    <property type="match status" value="1"/>
</dbReference>
<keyword evidence="4" id="KW-1185">Reference proteome</keyword>
<proteinExistence type="predicted"/>
<sequence>MPNPDDRRHFHRITFDKTAQLELADKIIECELIDLCLQGALVETKQPNDIAIGSPATLSFSLGDEQHTILMTVNIAHQTGQCLGLHCDTIDINSISHLRRLLELNLGDAELLKRDFKALSSDL</sequence>
<protein>
    <recommendedName>
        <fullName evidence="1">Cyclic diguanosine monophosphate-binding protein</fullName>
        <shortName evidence="1">c-di-GMP-binding protein</shortName>
    </recommendedName>
    <alternativeName>
        <fullName evidence="1">Pilz domain-containing protein</fullName>
    </alternativeName>
</protein>
<evidence type="ECO:0000313" key="3">
    <source>
        <dbReference type="EMBL" id="WMS86648.1"/>
    </source>
</evidence>
<dbReference type="SUPFAM" id="SSF141371">
    <property type="entry name" value="PilZ domain-like"/>
    <property type="match status" value="1"/>
</dbReference>
<dbReference type="GO" id="GO:0035438">
    <property type="term" value="F:cyclic-di-GMP binding"/>
    <property type="evidence" value="ECO:0007669"/>
    <property type="project" value="InterPro"/>
</dbReference>
<dbReference type="InterPro" id="IPR009875">
    <property type="entry name" value="PilZ_domain"/>
</dbReference>
<evidence type="ECO:0000313" key="4">
    <source>
        <dbReference type="Proteomes" id="UP001239782"/>
    </source>
</evidence>
<dbReference type="AlphaFoldDB" id="A0AA51X619"/>
<keyword evidence="1" id="KW-0973">c-di-GMP</keyword>
<dbReference type="KEGG" id="plei:Q9312_15610"/>
<evidence type="ECO:0000256" key="1">
    <source>
        <dbReference type="PIRNR" id="PIRNR028141"/>
    </source>
</evidence>
<dbReference type="Proteomes" id="UP001239782">
    <property type="component" value="Chromosome"/>
</dbReference>
<dbReference type="EMBL" id="CP133548">
    <property type="protein sequence ID" value="WMS86648.1"/>
    <property type="molecule type" value="Genomic_DNA"/>
</dbReference>
<comment type="function">
    <text evidence="1">Binds the second messenger bis-(3'-5') cyclic dimeric guanosine monophosphate (c-di-GMP). Can bind two c-di-GMP molecules per monomer. May play a role in bacterial second-messenger regulated processes. Binding to c-di-GMP induces a conformational change of the C- and N-termini resulting in the exposure of a highly negative surface on one side of the protein to a possible effector protein.</text>
</comment>